<feature type="binding site" evidence="12">
    <location>
        <position position="144"/>
    </location>
    <ligand>
        <name>substrate</name>
    </ligand>
</feature>
<feature type="binding site" evidence="12">
    <location>
        <position position="295"/>
    </location>
    <ligand>
        <name>K(+)</name>
        <dbReference type="ChEBI" id="CHEBI:29103"/>
    </ligand>
</feature>
<dbReference type="InterPro" id="IPR017583">
    <property type="entry name" value="Tagatose/fructose_Pkinase"/>
</dbReference>
<feature type="binding site" evidence="12">
    <location>
        <position position="286"/>
    </location>
    <ligand>
        <name>K(+)</name>
        <dbReference type="ChEBI" id="CHEBI:29103"/>
    </ligand>
</feature>
<keyword evidence="12" id="KW-0963">Cytoplasm</keyword>
<comment type="cofactor">
    <cofactor evidence="12">
        <name>Mg(2+)</name>
        <dbReference type="ChEBI" id="CHEBI:18420"/>
    </cofactor>
    <text evidence="12">Requires a divalent cation, most likely magnesium in vivo, as an electrophilic catalyst to aid phosphoryl group transfer. It is the chelate of the metal and the nucleotide that is the actual substrate.</text>
</comment>
<comment type="subcellular location">
    <subcellularLocation>
        <location evidence="12">Cytoplasm</location>
    </subcellularLocation>
</comment>
<feature type="binding site" evidence="12">
    <location>
        <begin position="43"/>
        <end position="47"/>
    </location>
    <ligand>
        <name>substrate</name>
    </ligand>
</feature>
<dbReference type="UniPathway" id="UPA00916">
    <property type="reaction ID" value="UER00889"/>
</dbReference>
<feature type="binding site" evidence="12">
    <location>
        <position position="291"/>
    </location>
    <ligand>
        <name>K(+)</name>
        <dbReference type="ChEBI" id="CHEBI:29103"/>
    </ligand>
</feature>
<feature type="binding site" evidence="12">
    <location>
        <position position="289"/>
    </location>
    <ligand>
        <name>K(+)</name>
        <dbReference type="ChEBI" id="CHEBI:29103"/>
    </ligand>
</feature>
<feature type="binding site" evidence="12">
    <location>
        <position position="256"/>
    </location>
    <ligand>
        <name>substrate</name>
    </ligand>
</feature>
<evidence type="ECO:0000256" key="6">
    <source>
        <dbReference type="ARBA" id="ARBA00022741"/>
    </source>
</evidence>
<feature type="binding site" evidence="12">
    <location>
        <begin position="255"/>
        <end position="256"/>
    </location>
    <ligand>
        <name>ATP</name>
        <dbReference type="ChEBI" id="CHEBI:30616"/>
    </ligand>
</feature>
<evidence type="ECO:0000259" key="13">
    <source>
        <dbReference type="Pfam" id="PF00294"/>
    </source>
</evidence>
<feature type="active site" description="Proton acceptor" evidence="12">
    <location>
        <position position="256"/>
    </location>
</feature>
<dbReference type="GO" id="GO:0005524">
    <property type="term" value="F:ATP binding"/>
    <property type="evidence" value="ECO:0007669"/>
    <property type="project" value="UniProtKB-UniRule"/>
</dbReference>
<evidence type="ECO:0000256" key="2">
    <source>
        <dbReference type="ARBA" id="ARBA00012035"/>
    </source>
</evidence>
<keyword evidence="4 12" id="KW-0808">Transferase</keyword>
<keyword evidence="8 12" id="KW-0067">ATP-binding</keyword>
<protein>
    <recommendedName>
        <fullName evidence="3 12">Ribokinase</fullName>
        <shortName evidence="12">RK</shortName>
        <ecNumber evidence="2 12">2.7.1.15</ecNumber>
    </recommendedName>
</protein>
<comment type="caution">
    <text evidence="12">Lacks conserved residue(s) required for the propagation of feature annotation.</text>
</comment>
<accession>A0A5C6CCN2</accession>
<keyword evidence="15" id="KW-1185">Reference proteome</keyword>
<name>A0A5C6CCN2_9BACT</name>
<keyword evidence="10 12" id="KW-0630">Potassium</keyword>
<dbReference type="PROSITE" id="PS00584">
    <property type="entry name" value="PFKB_KINASES_2"/>
    <property type="match status" value="1"/>
</dbReference>
<comment type="activity regulation">
    <text evidence="12">Activated by a monovalent cation that binds near, but not in, the active site. The most likely occupant of the site in vivo is potassium. Ion binding induces a conformational change that may alter substrate affinity.</text>
</comment>
<comment type="similarity">
    <text evidence="1">Belongs to the carbohydrate kinase pfkB family.</text>
</comment>
<dbReference type="GO" id="GO:0005829">
    <property type="term" value="C:cytosol"/>
    <property type="evidence" value="ECO:0007669"/>
    <property type="project" value="TreeGrafter"/>
</dbReference>
<comment type="subunit">
    <text evidence="12">Homodimer.</text>
</comment>
<dbReference type="EC" id="2.7.1.15" evidence="2 12"/>
<evidence type="ECO:0000256" key="8">
    <source>
        <dbReference type="ARBA" id="ARBA00022840"/>
    </source>
</evidence>
<dbReference type="Gene3D" id="3.40.1190.20">
    <property type="match status" value="1"/>
</dbReference>
<evidence type="ECO:0000256" key="3">
    <source>
        <dbReference type="ARBA" id="ARBA00016943"/>
    </source>
</evidence>
<keyword evidence="5 12" id="KW-0479">Metal-binding</keyword>
<dbReference type="InterPro" id="IPR029056">
    <property type="entry name" value="Ribokinase-like"/>
</dbReference>
<evidence type="ECO:0000256" key="1">
    <source>
        <dbReference type="ARBA" id="ARBA00005380"/>
    </source>
</evidence>
<dbReference type="PANTHER" id="PTHR10584:SF166">
    <property type="entry name" value="RIBOKINASE"/>
    <property type="match status" value="1"/>
</dbReference>
<gene>
    <name evidence="14" type="primary">rbsK_1</name>
    <name evidence="12" type="synonym">rbsK</name>
    <name evidence="14" type="ORF">Pla52o_42100</name>
</gene>
<keyword evidence="6 12" id="KW-0547">Nucleotide-binding</keyword>
<comment type="catalytic activity">
    <reaction evidence="12">
        <text>D-ribose + ATP = D-ribose 5-phosphate + ADP + H(+)</text>
        <dbReference type="Rhea" id="RHEA:13697"/>
        <dbReference type="ChEBI" id="CHEBI:15378"/>
        <dbReference type="ChEBI" id="CHEBI:30616"/>
        <dbReference type="ChEBI" id="CHEBI:47013"/>
        <dbReference type="ChEBI" id="CHEBI:78346"/>
        <dbReference type="ChEBI" id="CHEBI:456216"/>
        <dbReference type="EC" id="2.7.1.15"/>
    </reaction>
</comment>
<comment type="caution">
    <text evidence="14">The sequence shown here is derived from an EMBL/GenBank/DDBJ whole genome shotgun (WGS) entry which is preliminary data.</text>
</comment>
<organism evidence="14 15">
    <name type="scientific">Novipirellula galeiformis</name>
    <dbReference type="NCBI Taxonomy" id="2528004"/>
    <lineage>
        <taxon>Bacteria</taxon>
        <taxon>Pseudomonadati</taxon>
        <taxon>Planctomycetota</taxon>
        <taxon>Planctomycetia</taxon>
        <taxon>Pirellulales</taxon>
        <taxon>Pirellulaceae</taxon>
        <taxon>Novipirellula</taxon>
    </lineage>
</organism>
<dbReference type="SUPFAM" id="SSF53613">
    <property type="entry name" value="Ribokinase-like"/>
    <property type="match status" value="1"/>
</dbReference>
<dbReference type="Proteomes" id="UP000316304">
    <property type="component" value="Unassembled WGS sequence"/>
</dbReference>
<feature type="binding site" evidence="12">
    <location>
        <begin position="15"/>
        <end position="17"/>
    </location>
    <ligand>
        <name>substrate</name>
    </ligand>
</feature>
<proteinExistence type="inferred from homology"/>
<dbReference type="GO" id="GO:0019303">
    <property type="term" value="P:D-ribose catabolic process"/>
    <property type="evidence" value="ECO:0007669"/>
    <property type="project" value="UniProtKB-UniRule"/>
</dbReference>
<evidence type="ECO:0000256" key="5">
    <source>
        <dbReference type="ARBA" id="ARBA00022723"/>
    </source>
</evidence>
<dbReference type="CDD" id="cd01174">
    <property type="entry name" value="ribokinase"/>
    <property type="match status" value="1"/>
</dbReference>
<evidence type="ECO:0000256" key="10">
    <source>
        <dbReference type="ARBA" id="ARBA00022958"/>
    </source>
</evidence>
<dbReference type="InterPro" id="IPR002139">
    <property type="entry name" value="Ribo/fructo_kinase"/>
</dbReference>
<evidence type="ECO:0000256" key="7">
    <source>
        <dbReference type="ARBA" id="ARBA00022777"/>
    </source>
</evidence>
<dbReference type="RefSeq" id="WP_146596273.1">
    <property type="nucleotide sequence ID" value="NZ_SJPT01000007.1"/>
</dbReference>
<dbReference type="GO" id="GO:0004747">
    <property type="term" value="F:ribokinase activity"/>
    <property type="evidence" value="ECO:0007669"/>
    <property type="project" value="UniProtKB-UniRule"/>
</dbReference>
<evidence type="ECO:0000256" key="11">
    <source>
        <dbReference type="ARBA" id="ARBA00023277"/>
    </source>
</evidence>
<comment type="similarity">
    <text evidence="12">Belongs to the carbohydrate kinase PfkB family. Ribokinase subfamily.</text>
</comment>
<dbReference type="OrthoDB" id="9775849at2"/>
<keyword evidence="7 12" id="KW-0418">Kinase</keyword>
<keyword evidence="9 12" id="KW-0460">Magnesium</keyword>
<evidence type="ECO:0000256" key="4">
    <source>
        <dbReference type="ARBA" id="ARBA00022679"/>
    </source>
</evidence>
<dbReference type="NCBIfam" id="TIGR02152">
    <property type="entry name" value="D_ribokin_bact"/>
    <property type="match status" value="1"/>
</dbReference>
<dbReference type="PANTHER" id="PTHR10584">
    <property type="entry name" value="SUGAR KINASE"/>
    <property type="match status" value="1"/>
</dbReference>
<dbReference type="AlphaFoldDB" id="A0A5C6CCN2"/>
<feature type="binding site" evidence="12">
    <location>
        <position position="250"/>
    </location>
    <ligand>
        <name>K(+)</name>
        <dbReference type="ChEBI" id="CHEBI:29103"/>
    </ligand>
</feature>
<dbReference type="PIRSF" id="PIRSF000535">
    <property type="entry name" value="1PFK/6PFK/LacC"/>
    <property type="match status" value="1"/>
</dbReference>
<feature type="binding site" evidence="12">
    <location>
        <begin position="224"/>
        <end position="229"/>
    </location>
    <ligand>
        <name>ATP</name>
        <dbReference type="ChEBI" id="CHEBI:30616"/>
    </ligand>
</feature>
<evidence type="ECO:0000256" key="9">
    <source>
        <dbReference type="ARBA" id="ARBA00022842"/>
    </source>
</evidence>
<evidence type="ECO:0000313" key="14">
    <source>
        <dbReference type="EMBL" id="TWU21176.1"/>
    </source>
</evidence>
<comment type="function">
    <text evidence="12">Catalyzes the phosphorylation of ribose at O-5 in a reaction requiring ATP and magnesium. The resulting D-ribose-5-phosphate can then be used either for sythesis of nucleotides, histidine, and tryptophan, or as a component of the pentose phosphate pathway.</text>
</comment>
<sequence length="308" mass="31890">MNSKGPRITVVGSINMDLVIRCDTFARPGETIIANSAAEISGGKGANQAVASARAGGDVSMIGRVGDDAFAHTLLQNLQHSEIDCSGVQNTADSPSGLAIVTVESAGQNSIMLVQGANGHVTPEDVEANRSVIESADVLLLQLEIPIAAVLASIAIARTAGVRIVLDPAPVPKVWSDALLGVDLVCPNETEAAAITGHPLESFDDAESAAKELHRRGAKHVAITLGDRGSLLYTENTMHRIAATPITVLDTTAAGDAFAGALAVRWAETNDLIEAMRFASIAGAIAASRHGAQPSMGTREMIEQFATT</sequence>
<dbReference type="InterPro" id="IPR002173">
    <property type="entry name" value="Carboh/pur_kinase_PfkB_CS"/>
</dbReference>
<dbReference type="InterPro" id="IPR011877">
    <property type="entry name" value="Ribokinase"/>
</dbReference>
<reference evidence="14 15" key="1">
    <citation type="submission" date="2019-02" db="EMBL/GenBank/DDBJ databases">
        <title>Deep-cultivation of Planctomycetes and their phenomic and genomic characterization uncovers novel biology.</title>
        <authorList>
            <person name="Wiegand S."/>
            <person name="Jogler M."/>
            <person name="Boedeker C."/>
            <person name="Pinto D."/>
            <person name="Vollmers J."/>
            <person name="Rivas-Marin E."/>
            <person name="Kohn T."/>
            <person name="Peeters S.H."/>
            <person name="Heuer A."/>
            <person name="Rast P."/>
            <person name="Oberbeckmann S."/>
            <person name="Bunk B."/>
            <person name="Jeske O."/>
            <person name="Meyerdierks A."/>
            <person name="Storesund J.E."/>
            <person name="Kallscheuer N."/>
            <person name="Luecker S."/>
            <person name="Lage O.M."/>
            <person name="Pohl T."/>
            <person name="Merkel B.J."/>
            <person name="Hornburger P."/>
            <person name="Mueller R.-W."/>
            <person name="Bruemmer F."/>
            <person name="Labrenz M."/>
            <person name="Spormann A.M."/>
            <person name="Op Den Camp H."/>
            <person name="Overmann J."/>
            <person name="Amann R."/>
            <person name="Jetten M.S.M."/>
            <person name="Mascher T."/>
            <person name="Medema M.H."/>
            <person name="Devos D.P."/>
            <person name="Kaster A.-K."/>
            <person name="Ovreas L."/>
            <person name="Rohde M."/>
            <person name="Galperin M.Y."/>
            <person name="Jogler C."/>
        </authorList>
    </citation>
    <scope>NUCLEOTIDE SEQUENCE [LARGE SCALE GENOMIC DNA]</scope>
    <source>
        <strain evidence="14 15">Pla52o</strain>
    </source>
</reference>
<dbReference type="InterPro" id="IPR011611">
    <property type="entry name" value="PfkB_dom"/>
</dbReference>
<feature type="binding site" evidence="12">
    <location>
        <position position="252"/>
    </location>
    <ligand>
        <name>K(+)</name>
        <dbReference type="ChEBI" id="CHEBI:29103"/>
    </ligand>
</feature>
<evidence type="ECO:0000313" key="15">
    <source>
        <dbReference type="Proteomes" id="UP000316304"/>
    </source>
</evidence>
<dbReference type="GO" id="GO:0046872">
    <property type="term" value="F:metal ion binding"/>
    <property type="evidence" value="ECO:0007669"/>
    <property type="project" value="UniProtKB-KW"/>
</dbReference>
<keyword evidence="11 12" id="KW-0119">Carbohydrate metabolism</keyword>
<feature type="binding site" evidence="12">
    <location>
        <position position="188"/>
    </location>
    <ligand>
        <name>ATP</name>
        <dbReference type="ChEBI" id="CHEBI:30616"/>
    </ligand>
</feature>
<feature type="domain" description="Carbohydrate kinase PfkB" evidence="13">
    <location>
        <begin position="7"/>
        <end position="296"/>
    </location>
</feature>
<evidence type="ECO:0000256" key="12">
    <source>
        <dbReference type="HAMAP-Rule" id="MF_01987"/>
    </source>
</evidence>
<dbReference type="EMBL" id="SJPT01000007">
    <property type="protein sequence ID" value="TWU21176.1"/>
    <property type="molecule type" value="Genomic_DNA"/>
</dbReference>
<dbReference type="HAMAP" id="MF_01987">
    <property type="entry name" value="Ribokinase"/>
    <property type="match status" value="1"/>
</dbReference>
<comment type="pathway">
    <text evidence="12">Carbohydrate metabolism; D-ribose degradation; D-ribose 5-phosphate from beta-D-ribopyranose: step 2/2.</text>
</comment>
<dbReference type="Pfam" id="PF00294">
    <property type="entry name" value="PfkB"/>
    <property type="match status" value="1"/>
</dbReference>
<dbReference type="PRINTS" id="PR00990">
    <property type="entry name" value="RIBOKINASE"/>
</dbReference>